<gene>
    <name evidence="2" type="ORF">NCTC10124_00553</name>
</gene>
<dbReference type="Proteomes" id="UP000259328">
    <property type="component" value="Chromosome"/>
</dbReference>
<protein>
    <submittedName>
        <fullName evidence="2">Uncharacterized protein</fullName>
    </submittedName>
</protein>
<dbReference type="EMBL" id="LS991953">
    <property type="protein sequence ID" value="SYV92826.1"/>
    <property type="molecule type" value="Genomic_DNA"/>
</dbReference>
<evidence type="ECO:0000256" key="1">
    <source>
        <dbReference type="SAM" id="MobiDB-lite"/>
    </source>
</evidence>
<feature type="non-terminal residue" evidence="2">
    <location>
        <position position="37"/>
    </location>
</feature>
<evidence type="ECO:0000313" key="2">
    <source>
        <dbReference type="EMBL" id="SYV92826.1"/>
    </source>
</evidence>
<feature type="compositionally biased region" description="Polar residues" evidence="1">
    <location>
        <begin position="28"/>
        <end position="37"/>
    </location>
</feature>
<dbReference type="AlphaFoldDB" id="A0A3B0PMU7"/>
<name>A0A3B0PMU7_MYCSY</name>
<evidence type="ECO:0000313" key="3">
    <source>
        <dbReference type="Proteomes" id="UP000259328"/>
    </source>
</evidence>
<organism evidence="2 3">
    <name type="scientific">Mycoplasmopsis synoviae</name>
    <name type="common">Mycoplasma synoviae</name>
    <dbReference type="NCBI Taxonomy" id="2109"/>
    <lineage>
        <taxon>Bacteria</taxon>
        <taxon>Bacillati</taxon>
        <taxon>Mycoplasmatota</taxon>
        <taxon>Mycoplasmoidales</taxon>
        <taxon>Metamycoplasmataceae</taxon>
        <taxon>Mycoplasmopsis</taxon>
    </lineage>
</organism>
<sequence length="37" mass="4230">MPKIVVQDYQADGYVADTNEGSKEADKTTNQQKLQEW</sequence>
<proteinExistence type="predicted"/>
<reference evidence="3" key="1">
    <citation type="submission" date="2018-06" db="EMBL/GenBank/DDBJ databases">
        <authorList>
            <consortium name="Pathogen Informatics"/>
        </authorList>
    </citation>
    <scope>NUCLEOTIDE SEQUENCE [LARGE SCALE GENOMIC DNA]</scope>
    <source>
        <strain evidence="3">NCTC10124</strain>
    </source>
</reference>
<feature type="region of interest" description="Disordered" evidence="1">
    <location>
        <begin position="15"/>
        <end position="37"/>
    </location>
</feature>
<accession>A0A3B0PMU7</accession>